<evidence type="ECO:0000313" key="4">
    <source>
        <dbReference type="EMBL" id="MBR7618229.1"/>
    </source>
</evidence>
<feature type="domain" description="Response regulatory" evidence="3">
    <location>
        <begin position="3"/>
        <end position="119"/>
    </location>
</feature>
<dbReference type="Gene3D" id="3.40.50.2300">
    <property type="match status" value="1"/>
</dbReference>
<organism evidence="4 6">
    <name type="scientific">Phenylobacterium glaciei</name>
    <dbReference type="NCBI Taxonomy" id="2803784"/>
    <lineage>
        <taxon>Bacteria</taxon>
        <taxon>Pseudomonadati</taxon>
        <taxon>Pseudomonadota</taxon>
        <taxon>Alphaproteobacteria</taxon>
        <taxon>Caulobacterales</taxon>
        <taxon>Caulobacteraceae</taxon>
        <taxon>Phenylobacterium</taxon>
    </lineage>
</organism>
<dbReference type="SUPFAM" id="SSF52172">
    <property type="entry name" value="CheY-like"/>
    <property type="match status" value="1"/>
</dbReference>
<gene>
    <name evidence="4" type="ORF">JKL49_02410</name>
    <name evidence="5" type="ORF">JKL49_04755</name>
</gene>
<dbReference type="Pfam" id="PF00072">
    <property type="entry name" value="Response_reg"/>
    <property type="match status" value="1"/>
</dbReference>
<dbReference type="InterPro" id="IPR011006">
    <property type="entry name" value="CheY-like_superfamily"/>
</dbReference>
<reference evidence="5" key="1">
    <citation type="submission" date="2021-01" db="EMBL/GenBank/DDBJ databases">
        <title>Genome sequence of Phenylobacterium sp. 20VBR1 isolated from a valley glaceir, Ny-Alesund, Svalbard.</title>
        <authorList>
            <person name="Thomas F.A."/>
            <person name="Krishnan K.P."/>
            <person name="Sinha R.K."/>
        </authorList>
    </citation>
    <scope>NUCLEOTIDE SEQUENCE</scope>
    <source>
        <strain evidence="5">20VBR1</strain>
    </source>
</reference>
<accession>A0A941HU37</accession>
<dbReference type="EMBL" id="JAGSGD010000001">
    <property type="protein sequence ID" value="MBR7618229.1"/>
    <property type="molecule type" value="Genomic_DNA"/>
</dbReference>
<dbReference type="InterPro" id="IPR050595">
    <property type="entry name" value="Bact_response_regulator"/>
</dbReference>
<keyword evidence="1 2" id="KW-0597">Phosphoprotein</keyword>
<dbReference type="RefSeq" id="WP_215338101.1">
    <property type="nucleotide sequence ID" value="NZ_JAGSGD010000001.1"/>
</dbReference>
<dbReference type="AlphaFoldDB" id="A0A941HU37"/>
<feature type="modified residue" description="4-aspartylphosphate" evidence="2">
    <location>
        <position position="52"/>
    </location>
</feature>
<dbReference type="GO" id="GO:0000160">
    <property type="term" value="P:phosphorelay signal transduction system"/>
    <property type="evidence" value="ECO:0007669"/>
    <property type="project" value="InterPro"/>
</dbReference>
<keyword evidence="6" id="KW-1185">Reference proteome</keyword>
<evidence type="ECO:0000256" key="1">
    <source>
        <dbReference type="ARBA" id="ARBA00022553"/>
    </source>
</evidence>
<evidence type="ECO:0000256" key="2">
    <source>
        <dbReference type="PROSITE-ProRule" id="PRU00169"/>
    </source>
</evidence>
<name>A0A941HU37_9CAUL</name>
<reference evidence="4" key="2">
    <citation type="submission" date="2021-04" db="EMBL/GenBank/DDBJ databases">
        <title>Draft genome assembly of strain Phenylobacterium sp. 20VBR1 using MiniION and Illumina platforms.</title>
        <authorList>
            <person name="Thomas F.A."/>
            <person name="Krishnan K.P."/>
            <person name="Sinha R.K."/>
        </authorList>
    </citation>
    <scope>NUCLEOTIDE SEQUENCE</scope>
    <source>
        <strain evidence="4">20VBR1</strain>
    </source>
</reference>
<dbReference type="InterPro" id="IPR001789">
    <property type="entry name" value="Sig_transdc_resp-reg_receiver"/>
</dbReference>
<dbReference type="PANTHER" id="PTHR44591:SF3">
    <property type="entry name" value="RESPONSE REGULATORY DOMAIN-CONTAINING PROTEIN"/>
    <property type="match status" value="1"/>
</dbReference>
<dbReference type="Proteomes" id="UP000622580">
    <property type="component" value="Unassembled WGS sequence"/>
</dbReference>
<protein>
    <submittedName>
        <fullName evidence="4">Response regulator</fullName>
    </submittedName>
</protein>
<evidence type="ECO:0000313" key="5">
    <source>
        <dbReference type="EMBL" id="QQZ50714.1"/>
    </source>
</evidence>
<dbReference type="PROSITE" id="PS50110">
    <property type="entry name" value="RESPONSE_REGULATORY"/>
    <property type="match status" value="1"/>
</dbReference>
<evidence type="ECO:0000259" key="3">
    <source>
        <dbReference type="PROSITE" id="PS50110"/>
    </source>
</evidence>
<proteinExistence type="predicted"/>
<dbReference type="EMBL" id="CP068570">
    <property type="protein sequence ID" value="QQZ50714.1"/>
    <property type="molecule type" value="Genomic_DNA"/>
</dbReference>
<dbReference type="SMART" id="SM00448">
    <property type="entry name" value="REC"/>
    <property type="match status" value="1"/>
</dbReference>
<dbReference type="PANTHER" id="PTHR44591">
    <property type="entry name" value="STRESS RESPONSE REGULATOR PROTEIN 1"/>
    <property type="match status" value="1"/>
</dbReference>
<evidence type="ECO:0000313" key="6">
    <source>
        <dbReference type="Proteomes" id="UP000622580"/>
    </source>
</evidence>
<sequence length="121" mass="13474">MKTCLVVDDSRVIRKVARRILEDIGFEIAEASDGMEALAWCRAAMPDAILLDWNMPVMTGIEFLRHLRLEPGGDKPTVVFCTVENDLERIREALDCGANEYIMKPFDGDIIASKFAEAGLA</sequence>